<accession>A0A8D6V2M1</accession>
<dbReference type="GO" id="GO:0006598">
    <property type="term" value="P:polyamine catabolic process"/>
    <property type="evidence" value="ECO:0007669"/>
    <property type="project" value="TreeGrafter"/>
</dbReference>
<dbReference type="GO" id="GO:0033969">
    <property type="term" value="F:gamma-glutamyl-gamma-aminobutyrate hydrolase activity"/>
    <property type="evidence" value="ECO:0007669"/>
    <property type="project" value="UniProtKB-EC"/>
</dbReference>
<name>A0A8D6V2M1_9XANT</name>
<dbReference type="FunFam" id="3.40.50.880:FF:000030">
    <property type="entry name" value="Gamma-glutamyl-gamma-aminobutyrate hydrolase PuuD"/>
    <property type="match status" value="1"/>
</dbReference>
<comment type="similarity">
    <text evidence="1">Belongs to the peptidase C26 family.</text>
</comment>
<dbReference type="EMBL" id="HG992341">
    <property type="protein sequence ID" value="CAE6762907.1"/>
    <property type="molecule type" value="Genomic_DNA"/>
</dbReference>
<dbReference type="InterPro" id="IPR044668">
    <property type="entry name" value="PuuD-like"/>
</dbReference>
<dbReference type="Gene3D" id="3.40.50.880">
    <property type="match status" value="1"/>
</dbReference>
<keyword evidence="8" id="KW-1185">Reference proteome</keyword>
<dbReference type="EC" id="3.5.1.94" evidence="5"/>
<comment type="function">
    <text evidence="3">Involved in the breakdown of putrescine via hydrolysis of the gamma-glutamyl linkage of gamma-glutamyl-gamma-aminobutyrate.</text>
</comment>
<evidence type="ECO:0000256" key="4">
    <source>
        <dbReference type="ARBA" id="ARBA00060634"/>
    </source>
</evidence>
<dbReference type="EMBL" id="HG992338">
    <property type="protein sequence ID" value="CAE6764954.1"/>
    <property type="molecule type" value="Genomic_DNA"/>
</dbReference>
<sequence length="286" mass="31021">MRKPPAARHICPVQCQRLRDGERRRDAAAFNREIRMAVVPLVGLPTDRLQQGPHPFLATGEKYIRAVVDAAGAMPVLLPSLQPTLDAGAWLDRLDGLLLTGAVSNVEPHHYSDEPSWEGNPHDPARDATSLGLIPQALARGLPVLAICRGLQEVNVALGGRLHQRVHDVPGLLDHREDRAAPLDTQYGPAHPVQLHPGGLLAGMSDSAQVAVNSLHGQGIARLADGLLIEATAPDGLIEAFRGPGPGFLLAVQWHPEWRVTQHPFYRAIFQAFGEACRQYAARRGQ</sequence>
<dbReference type="PANTHER" id="PTHR43235">
    <property type="entry name" value="GLUTAMINE AMIDOTRANSFERASE PB2B2.05-RELATED"/>
    <property type="match status" value="1"/>
</dbReference>
<dbReference type="InterPro" id="IPR011697">
    <property type="entry name" value="Peptidase_C26"/>
</dbReference>
<dbReference type="Proteomes" id="UP000835243">
    <property type="component" value="Chromosome"/>
</dbReference>
<evidence type="ECO:0000313" key="7">
    <source>
        <dbReference type="EMBL" id="CAE6764935.1"/>
    </source>
</evidence>
<proteinExistence type="inferred from homology"/>
<dbReference type="CDD" id="cd01745">
    <property type="entry name" value="GATase1_2"/>
    <property type="match status" value="1"/>
</dbReference>
<keyword evidence="6" id="KW-0378">Hydrolase</keyword>
<evidence type="ECO:0000313" key="8">
    <source>
        <dbReference type="Proteomes" id="UP000835287"/>
    </source>
</evidence>
<evidence type="ECO:0000313" key="6">
    <source>
        <dbReference type="EMBL" id="CAE6762907.1"/>
    </source>
</evidence>
<evidence type="ECO:0000256" key="2">
    <source>
        <dbReference type="ARBA" id="ARBA00052718"/>
    </source>
</evidence>
<dbReference type="EMBL" id="HG992341">
    <property type="protein sequence ID" value="CAE6762939.1"/>
    <property type="molecule type" value="Genomic_DNA"/>
</dbReference>
<comment type="catalytic activity">
    <reaction evidence="2">
        <text>4-(gamma-L-glutamylamino)butanoate + H2O = 4-aminobutanoate + L-glutamate</text>
        <dbReference type="Rhea" id="RHEA:19737"/>
        <dbReference type="ChEBI" id="CHEBI:15377"/>
        <dbReference type="ChEBI" id="CHEBI:29985"/>
        <dbReference type="ChEBI" id="CHEBI:58800"/>
        <dbReference type="ChEBI" id="CHEBI:59888"/>
        <dbReference type="EC" id="3.5.1.94"/>
    </reaction>
</comment>
<dbReference type="AlphaFoldDB" id="A0A8D6V2M1"/>
<reference evidence="6 8" key="1">
    <citation type="submission" date="2021-02" db="EMBL/GenBank/DDBJ databases">
        <authorList>
            <person name="Pothier F. J."/>
        </authorList>
    </citation>
    <scope>NUCLEOTIDE SEQUENCE</scope>
    <source>
        <strain evidence="7 8">301</strain>
        <strain evidence="6">CFBP 1159</strain>
    </source>
</reference>
<evidence type="ECO:0000256" key="1">
    <source>
        <dbReference type="ARBA" id="ARBA00011083"/>
    </source>
</evidence>
<protein>
    <recommendedName>
        <fullName evidence="5">gamma-glutamyl-gamma-aminobutyrate hydrolase</fullName>
        <ecNumber evidence="5">3.5.1.94</ecNumber>
    </recommendedName>
</protein>
<dbReference type="Pfam" id="PF07722">
    <property type="entry name" value="Peptidase_C26"/>
    <property type="match status" value="1"/>
</dbReference>
<comment type="pathway">
    <text evidence="4">Amine and polyamine degradation; putrescine degradation; 4-aminobutanoate from putrescine: step 4/4.</text>
</comment>
<evidence type="ECO:0000256" key="3">
    <source>
        <dbReference type="ARBA" id="ARBA00055068"/>
    </source>
</evidence>
<organism evidence="6">
    <name type="scientific">Xanthomonas arboricola pv. corylina</name>
    <dbReference type="NCBI Taxonomy" id="487821"/>
    <lineage>
        <taxon>Bacteria</taxon>
        <taxon>Pseudomonadati</taxon>
        <taxon>Pseudomonadota</taxon>
        <taxon>Gammaproteobacteria</taxon>
        <taxon>Lysobacterales</taxon>
        <taxon>Lysobacteraceae</taxon>
        <taxon>Xanthomonas</taxon>
    </lineage>
</organism>
<dbReference type="EMBL" id="HG992338">
    <property type="protein sequence ID" value="CAE6764935.1"/>
    <property type="molecule type" value="Genomic_DNA"/>
</dbReference>
<dbReference type="PROSITE" id="PS51273">
    <property type="entry name" value="GATASE_TYPE_1"/>
    <property type="match status" value="1"/>
</dbReference>
<dbReference type="GO" id="GO:0005829">
    <property type="term" value="C:cytosol"/>
    <property type="evidence" value="ECO:0007669"/>
    <property type="project" value="TreeGrafter"/>
</dbReference>
<evidence type="ECO:0000256" key="5">
    <source>
        <dbReference type="ARBA" id="ARBA00066788"/>
    </source>
</evidence>
<dbReference type="SUPFAM" id="SSF52317">
    <property type="entry name" value="Class I glutamine amidotransferase-like"/>
    <property type="match status" value="1"/>
</dbReference>
<gene>
    <name evidence="6" type="primary">puuD</name>
    <name evidence="6" type="ORF">CFBP1159_19680</name>
    <name evidence="7" type="ORF">XAC301_20050</name>
</gene>
<dbReference type="Proteomes" id="UP000835287">
    <property type="component" value="Chromosome"/>
</dbReference>
<dbReference type="PANTHER" id="PTHR43235:SF1">
    <property type="entry name" value="GLUTAMINE AMIDOTRANSFERASE PB2B2.05-RELATED"/>
    <property type="match status" value="1"/>
</dbReference>
<dbReference type="InterPro" id="IPR029062">
    <property type="entry name" value="Class_I_gatase-like"/>
</dbReference>